<reference evidence="1" key="1">
    <citation type="submission" date="2021-01" db="EMBL/GenBank/DDBJ databases">
        <authorList>
            <person name="Kaushik A."/>
        </authorList>
    </citation>
    <scope>NUCLEOTIDE SEQUENCE</scope>
    <source>
        <strain evidence="1">AG5</strain>
    </source>
</reference>
<evidence type="ECO:0000313" key="2">
    <source>
        <dbReference type="Proteomes" id="UP000663827"/>
    </source>
</evidence>
<gene>
    <name evidence="1" type="ORF">RDB_LOCUS29161</name>
</gene>
<sequence>MPLIGAPGYSVDLANALKKASRRARGLGEVIQIDFGGSDSELAKWYHQRSTISVCMIQLRRELEGPYFHQFVAFKLANGDMFRIDRRPKSESERQLVDPDPLRDGVPSYDTIESVVSWNDPLFPESACMISIEFKVDVHLALILKICRGIQAHTSSRVYTLQRYNFFFAQTLIMCTACGASNWTGTADWPLRDNRDIFLSVPGFARLSSNNDIFGPKSPIEKIIDTSEPENPVIPRIKQFEFRGILYTVSMTEERDEPTQIERDIRSGDYFKQHIPSLDKLIRKIPREILEEKDEQDMHDHLAANLRDLLDQLWNERRTDVTLKRHMYLQIATRSIWDVAKDSFDDARLSDHVAYLSCRLLTPGPIFVRGDPPHFVRLDPTVSELQVPRLPVGMRATQGECDVYLSRYCFSPYDLSRKVGATIYNPRDVYRSLTCTCLDSFERNMDIEIDEKQLQGAFEETTPNNPQYIRAQGSIFRRLKGKPTQKREIMTTITIERMQGYIGRLIRLHSTRVEKYNLTATYGSERVFRDIRRAMDEIWKSLAE</sequence>
<evidence type="ECO:0000313" key="1">
    <source>
        <dbReference type="EMBL" id="CAE7087634.1"/>
    </source>
</evidence>
<protein>
    <submittedName>
        <fullName evidence="1">Uncharacterized protein</fullName>
    </submittedName>
</protein>
<comment type="caution">
    <text evidence="1">The sequence shown here is derived from an EMBL/GenBank/DDBJ whole genome shotgun (WGS) entry which is preliminary data.</text>
</comment>
<proteinExistence type="predicted"/>
<dbReference type="Proteomes" id="UP000663827">
    <property type="component" value="Unassembled WGS sequence"/>
</dbReference>
<dbReference type="AlphaFoldDB" id="A0A8H3DV02"/>
<organism evidence="1 2">
    <name type="scientific">Rhizoctonia solani</name>
    <dbReference type="NCBI Taxonomy" id="456999"/>
    <lineage>
        <taxon>Eukaryota</taxon>
        <taxon>Fungi</taxon>
        <taxon>Dikarya</taxon>
        <taxon>Basidiomycota</taxon>
        <taxon>Agaricomycotina</taxon>
        <taxon>Agaricomycetes</taxon>
        <taxon>Cantharellales</taxon>
        <taxon>Ceratobasidiaceae</taxon>
        <taxon>Rhizoctonia</taxon>
    </lineage>
</organism>
<name>A0A8H3DV02_9AGAM</name>
<accession>A0A8H3DV02</accession>
<dbReference type="EMBL" id="CAJNJQ010000585">
    <property type="protein sequence ID" value="CAE7087634.1"/>
    <property type="molecule type" value="Genomic_DNA"/>
</dbReference>